<evidence type="ECO:0000313" key="3">
    <source>
        <dbReference type="Proteomes" id="UP000218231"/>
    </source>
</evidence>
<dbReference type="Proteomes" id="UP000218231">
    <property type="component" value="Unassembled WGS sequence"/>
</dbReference>
<name>A0A2A2K4N5_9BILA</name>
<accession>A0A2A2K4N5</accession>
<evidence type="ECO:0000256" key="1">
    <source>
        <dbReference type="SAM" id="MobiDB-lite"/>
    </source>
</evidence>
<dbReference type="AlphaFoldDB" id="A0A2A2K4N5"/>
<feature type="region of interest" description="Disordered" evidence="1">
    <location>
        <begin position="78"/>
        <end position="101"/>
    </location>
</feature>
<reference evidence="2 3" key="1">
    <citation type="journal article" date="2017" name="Curr. Biol.">
        <title>Genome architecture and evolution of a unichromosomal asexual nematode.</title>
        <authorList>
            <person name="Fradin H."/>
            <person name="Zegar C."/>
            <person name="Gutwein M."/>
            <person name="Lucas J."/>
            <person name="Kovtun M."/>
            <person name="Corcoran D."/>
            <person name="Baugh L.R."/>
            <person name="Kiontke K."/>
            <person name="Gunsalus K."/>
            <person name="Fitch D.H."/>
            <person name="Piano F."/>
        </authorList>
    </citation>
    <scope>NUCLEOTIDE SEQUENCE [LARGE SCALE GENOMIC DNA]</scope>
    <source>
        <strain evidence="2">PF1309</strain>
    </source>
</reference>
<proteinExistence type="predicted"/>
<gene>
    <name evidence="2" type="ORF">WR25_12914</name>
</gene>
<protein>
    <submittedName>
        <fullName evidence="2">Uncharacterized protein</fullName>
    </submittedName>
</protein>
<organism evidence="2 3">
    <name type="scientific">Diploscapter pachys</name>
    <dbReference type="NCBI Taxonomy" id="2018661"/>
    <lineage>
        <taxon>Eukaryota</taxon>
        <taxon>Metazoa</taxon>
        <taxon>Ecdysozoa</taxon>
        <taxon>Nematoda</taxon>
        <taxon>Chromadorea</taxon>
        <taxon>Rhabditida</taxon>
        <taxon>Rhabditina</taxon>
        <taxon>Rhabditomorpha</taxon>
        <taxon>Rhabditoidea</taxon>
        <taxon>Rhabditidae</taxon>
        <taxon>Diploscapter</taxon>
    </lineage>
</organism>
<dbReference type="EMBL" id="LIAE01009675">
    <property type="protein sequence ID" value="PAV68850.1"/>
    <property type="molecule type" value="Genomic_DNA"/>
</dbReference>
<keyword evidence="3" id="KW-1185">Reference proteome</keyword>
<sequence>MCQDIKSADAFFAATGEVCPGAMATRYKLADGSPARPAALVANSRAIPGNQYSGPVDLTSPQVQAAIRAEAVKMLRSQSNVSAPPAGASPSIGSEAPLMRK</sequence>
<comment type="caution">
    <text evidence="2">The sequence shown here is derived from an EMBL/GenBank/DDBJ whole genome shotgun (WGS) entry which is preliminary data.</text>
</comment>
<evidence type="ECO:0000313" key="2">
    <source>
        <dbReference type="EMBL" id="PAV68850.1"/>
    </source>
</evidence>